<evidence type="ECO:0008006" key="3">
    <source>
        <dbReference type="Google" id="ProtNLM"/>
    </source>
</evidence>
<gene>
    <name evidence="1" type="ORF">DJFAAGMI_02164</name>
</gene>
<dbReference type="SUPFAM" id="SSF53756">
    <property type="entry name" value="UDP-Glycosyltransferase/glycogen phosphorylase"/>
    <property type="match status" value="1"/>
</dbReference>
<reference evidence="1 2" key="1">
    <citation type="submission" date="2020-03" db="EMBL/GenBank/DDBJ databases">
        <title>The role of nitrogen metabolism on polyethylene biodegradation.</title>
        <authorList>
            <person name="Peixoto J."/>
            <person name="Vizzotto C.S."/>
            <person name="Ramos A."/>
            <person name="Alves G."/>
            <person name="Steindorff A."/>
            <person name="Kruger R."/>
        </authorList>
    </citation>
    <scope>NUCLEOTIDE SEQUENCE [LARGE SCALE GENOMIC DNA]</scope>
    <source>
        <strain evidence="1 2">PE63</strain>
    </source>
</reference>
<dbReference type="EMBL" id="JAANES010000002">
    <property type="protein sequence ID" value="MBS3019421.1"/>
    <property type="molecule type" value="Genomic_DNA"/>
</dbReference>
<accession>A0ABS5LSY5</accession>
<name>A0ABS5LSY5_9BURK</name>
<dbReference type="Proteomes" id="UP001647436">
    <property type="component" value="Unassembled WGS sequence"/>
</dbReference>
<evidence type="ECO:0000313" key="1">
    <source>
        <dbReference type="EMBL" id="MBS3019421.1"/>
    </source>
</evidence>
<dbReference type="PANTHER" id="PTHR45947">
    <property type="entry name" value="SULFOQUINOVOSYL TRANSFERASE SQD2"/>
    <property type="match status" value="1"/>
</dbReference>
<keyword evidence="2" id="KW-1185">Reference proteome</keyword>
<sequence length="393" mass="45141">MKVLFVVDEFPFPARNGVTIPVANFIKQFHSRGYLVDLLYFDTGDNYPIDAGLMPFINYFHRVPLTRKNKFRGLFNELRGHEAIFESWNLAGEKEPHQFLTSYDLIWASPIRPFALWLKFKNELRIDAKDTIASVNDSYELTLRALSKKKNNFLLRKLYSLRASAMSSIESGLLEKASFVAVQSQKEVDFFEEKNNKKLNVIELKNGVSENYFIGNSDKEYDLIFVGTLDDFYKNSLNWFISNVYSKLSKPRPSFIIIGKGATNKDIEFFKSLSIEYIPFVDELDSFYFKSKILVAPIFKGYGTINKVLEAMASACVVVGDETAFNGIEGFLDSTHGLVANSESQFIEKIKLVLENKELAREIGESSRNLMMKNFSWNSRVEKFLALNKVYEK</sequence>
<dbReference type="Pfam" id="PF13692">
    <property type="entry name" value="Glyco_trans_1_4"/>
    <property type="match status" value="1"/>
</dbReference>
<dbReference type="PANTHER" id="PTHR45947:SF3">
    <property type="entry name" value="SULFOQUINOVOSYL TRANSFERASE SQD2"/>
    <property type="match status" value="1"/>
</dbReference>
<protein>
    <recommendedName>
        <fullName evidence="3">Glycosyltransferase</fullName>
    </recommendedName>
</protein>
<proteinExistence type="predicted"/>
<dbReference type="InterPro" id="IPR050194">
    <property type="entry name" value="Glycosyltransferase_grp1"/>
</dbReference>
<dbReference type="RefSeq" id="WP_211457152.1">
    <property type="nucleotide sequence ID" value="NZ_JAANES010000002.1"/>
</dbReference>
<comment type="caution">
    <text evidence="1">The sequence shown here is derived from an EMBL/GenBank/DDBJ whole genome shotgun (WGS) entry which is preliminary data.</text>
</comment>
<dbReference type="CDD" id="cd03801">
    <property type="entry name" value="GT4_PimA-like"/>
    <property type="match status" value="1"/>
</dbReference>
<organism evidence="1 2">
    <name type="scientific">Comamonas brasiliensis</name>
    <dbReference type="NCBI Taxonomy" id="1812482"/>
    <lineage>
        <taxon>Bacteria</taxon>
        <taxon>Pseudomonadati</taxon>
        <taxon>Pseudomonadota</taxon>
        <taxon>Betaproteobacteria</taxon>
        <taxon>Burkholderiales</taxon>
        <taxon>Comamonadaceae</taxon>
        <taxon>Comamonas</taxon>
    </lineage>
</organism>
<evidence type="ECO:0000313" key="2">
    <source>
        <dbReference type="Proteomes" id="UP001647436"/>
    </source>
</evidence>
<dbReference type="Gene3D" id="3.40.50.2000">
    <property type="entry name" value="Glycogen Phosphorylase B"/>
    <property type="match status" value="2"/>
</dbReference>